<dbReference type="PATRIC" id="fig|1227494.3.peg.2270"/>
<name>L9ZIB5_NATA2</name>
<dbReference type="AlphaFoldDB" id="L9ZIB5"/>
<evidence type="ECO:0000313" key="3">
    <source>
        <dbReference type="Proteomes" id="UP000011511"/>
    </source>
</evidence>
<feature type="domain" description="DUF7838" evidence="1">
    <location>
        <begin position="44"/>
        <end position="100"/>
    </location>
</feature>
<organism evidence="2 3">
    <name type="scientific">Natrinema altunense (strain JCM 12890 / CGMCC 1.3731 / AJ2)</name>
    <dbReference type="NCBI Taxonomy" id="1227494"/>
    <lineage>
        <taxon>Archaea</taxon>
        <taxon>Methanobacteriati</taxon>
        <taxon>Methanobacteriota</taxon>
        <taxon>Stenosarchaea group</taxon>
        <taxon>Halobacteria</taxon>
        <taxon>Halobacteriales</taxon>
        <taxon>Natrialbaceae</taxon>
        <taxon>Natrinema</taxon>
    </lineage>
</organism>
<reference evidence="2 3" key="1">
    <citation type="journal article" date="2014" name="PLoS Genet.">
        <title>Phylogenetically driven sequencing of extremely halophilic archaea reveals strategies for static and dynamic osmo-response.</title>
        <authorList>
            <person name="Becker E.A."/>
            <person name="Seitzer P.M."/>
            <person name="Tritt A."/>
            <person name="Larsen D."/>
            <person name="Krusor M."/>
            <person name="Yao A.I."/>
            <person name="Wu D."/>
            <person name="Madern D."/>
            <person name="Eisen J.A."/>
            <person name="Darling A.E."/>
            <person name="Facciotti M.T."/>
        </authorList>
    </citation>
    <scope>NUCLEOTIDE SEQUENCE [LARGE SCALE GENOMIC DNA]</scope>
    <source>
        <strain evidence="2 3">JCM 12890</strain>
    </source>
</reference>
<dbReference type="EMBL" id="AOIK01000029">
    <property type="protein sequence ID" value="ELY85791.1"/>
    <property type="molecule type" value="Genomic_DNA"/>
</dbReference>
<accession>L9ZIB5</accession>
<protein>
    <recommendedName>
        <fullName evidence="1">DUF7838 domain-containing protein</fullName>
    </recommendedName>
</protein>
<gene>
    <name evidence="2" type="ORF">C485_11338</name>
</gene>
<dbReference type="eggNOG" id="arCOG04657">
    <property type="taxonomic scope" value="Archaea"/>
</dbReference>
<dbReference type="Pfam" id="PF25208">
    <property type="entry name" value="DUF7838"/>
    <property type="match status" value="1"/>
</dbReference>
<keyword evidence="3" id="KW-1185">Reference proteome</keyword>
<dbReference type="InterPro" id="IPR057160">
    <property type="entry name" value="DUF7838"/>
</dbReference>
<evidence type="ECO:0000313" key="2">
    <source>
        <dbReference type="EMBL" id="ELY85791.1"/>
    </source>
</evidence>
<sequence length="101" mass="10670">MIDGRTPLNFPVTCDAVTGGRPDAPVVAVGTSTLNSLRSLPSAMALELEHECPNCGGEKTFYRAASTTLHLGEKVKWHCPDCDYGFVRIGDNGTAVDSSTA</sequence>
<evidence type="ECO:0000259" key="1">
    <source>
        <dbReference type="Pfam" id="PF25208"/>
    </source>
</evidence>
<dbReference type="Proteomes" id="UP000011511">
    <property type="component" value="Unassembled WGS sequence"/>
</dbReference>
<comment type="caution">
    <text evidence="2">The sequence shown here is derived from an EMBL/GenBank/DDBJ whole genome shotgun (WGS) entry which is preliminary data.</text>
</comment>
<proteinExistence type="predicted"/>